<feature type="region of interest" description="Disordered" evidence="11">
    <location>
        <begin position="295"/>
        <end position="315"/>
    </location>
</feature>
<accession>A0A437R340</accession>
<dbReference type="InterPro" id="IPR041500">
    <property type="entry name" value="RecC_C"/>
</dbReference>
<organism evidence="13 14">
    <name type="scientific">Rheinheimera riviphila</name>
    <dbReference type="NCBI Taxonomy" id="1834037"/>
    <lineage>
        <taxon>Bacteria</taxon>
        <taxon>Pseudomonadati</taxon>
        <taxon>Pseudomonadota</taxon>
        <taxon>Gammaproteobacteria</taxon>
        <taxon>Chromatiales</taxon>
        <taxon>Chromatiaceae</taxon>
        <taxon>Rheinheimera</taxon>
    </lineage>
</organism>
<dbReference type="GO" id="GO:0005524">
    <property type="term" value="F:ATP binding"/>
    <property type="evidence" value="ECO:0007669"/>
    <property type="project" value="UniProtKB-UniRule"/>
</dbReference>
<evidence type="ECO:0000256" key="5">
    <source>
        <dbReference type="ARBA" id="ARBA00022806"/>
    </source>
</evidence>
<evidence type="ECO:0000313" key="13">
    <source>
        <dbReference type="EMBL" id="RVU41155.1"/>
    </source>
</evidence>
<evidence type="ECO:0000256" key="2">
    <source>
        <dbReference type="ARBA" id="ARBA00022741"/>
    </source>
</evidence>
<dbReference type="Gene3D" id="3.40.50.10930">
    <property type="match status" value="1"/>
</dbReference>
<comment type="caution">
    <text evidence="13">The sequence shown here is derived from an EMBL/GenBank/DDBJ whole genome shotgun (WGS) entry which is preliminary data.</text>
</comment>
<gene>
    <name evidence="10 13" type="primary">recC</name>
    <name evidence="13" type="ORF">EOE67_02840</name>
</gene>
<comment type="function">
    <text evidence="10">A helicase/nuclease that prepares dsDNA breaks (DSB) for recombinational DNA repair. Binds to DSBs and unwinds DNA via a highly rapid and processive ATP-dependent bidirectional helicase activity. Unwinds dsDNA until it encounters a Chi (crossover hotspot instigator) sequence from the 3' direction. Cuts ssDNA a few nucleotides 3' to the Chi site. The properties and activities of the enzyme are changed at Chi. The Chi-altered holoenzyme produces a long 3'-ssDNA overhang and facilitates RecA-binding to the ssDNA for homologous DNA recombination and repair. Holoenzyme degrades any linearized DNA that is unable to undergo homologous recombination. In the holoenzyme this subunit recognizes the wild-type Chi sequence, and when added to isolated RecB increases its ATP-dependent helicase processivity.</text>
</comment>
<evidence type="ECO:0000256" key="1">
    <source>
        <dbReference type="ARBA" id="ARBA00022722"/>
    </source>
</evidence>
<keyword evidence="2 10" id="KW-0547">Nucleotide-binding</keyword>
<keyword evidence="7 10" id="KW-0067">ATP-binding</keyword>
<dbReference type="Gene3D" id="3.40.50.300">
    <property type="entry name" value="P-loop containing nucleotide triphosphate hydrolases"/>
    <property type="match status" value="2"/>
</dbReference>
<evidence type="ECO:0000256" key="4">
    <source>
        <dbReference type="ARBA" id="ARBA00022801"/>
    </source>
</evidence>
<dbReference type="Gene3D" id="1.10.10.990">
    <property type="match status" value="1"/>
</dbReference>
<dbReference type="Gene3D" id="1.10.10.160">
    <property type="match status" value="1"/>
</dbReference>
<comment type="subunit">
    <text evidence="10">Heterotrimer of RecB, RecC and RecD. All subunits contribute to DNA-binding.</text>
</comment>
<evidence type="ECO:0000259" key="12">
    <source>
        <dbReference type="Pfam" id="PF17946"/>
    </source>
</evidence>
<comment type="similarity">
    <text evidence="10">Belongs to the RecC family.</text>
</comment>
<keyword evidence="9 10" id="KW-0234">DNA repair</keyword>
<dbReference type="InterPro" id="IPR013986">
    <property type="entry name" value="DExx_box_DNA_helicase_dom_sf"/>
</dbReference>
<evidence type="ECO:0000256" key="8">
    <source>
        <dbReference type="ARBA" id="ARBA00023125"/>
    </source>
</evidence>
<dbReference type="SUPFAM" id="SSF52540">
    <property type="entry name" value="P-loop containing nucleoside triphosphate hydrolases"/>
    <property type="match status" value="2"/>
</dbReference>
<dbReference type="PIRSF" id="PIRSF000980">
    <property type="entry name" value="RecC"/>
    <property type="match status" value="1"/>
</dbReference>
<evidence type="ECO:0000256" key="10">
    <source>
        <dbReference type="HAMAP-Rule" id="MF_01486"/>
    </source>
</evidence>
<dbReference type="PANTHER" id="PTHR30591">
    <property type="entry name" value="RECBCD ENZYME SUBUNIT RECC"/>
    <property type="match status" value="1"/>
</dbReference>
<proteinExistence type="inferred from homology"/>
<dbReference type="Pfam" id="PF17946">
    <property type="entry name" value="RecC_C"/>
    <property type="match status" value="1"/>
</dbReference>
<keyword evidence="4 10" id="KW-0378">Hydrolase</keyword>
<keyword evidence="14" id="KW-1185">Reference proteome</keyword>
<dbReference type="InterPro" id="IPR006697">
    <property type="entry name" value="RecC"/>
</dbReference>
<sequence length="1185" mass="132859">MSRLFNAHHTALTPGFLVVHANLPEQLRALVVSWTKAYPLAVLETETVLVQSNGIAQWLKLALAADPDFNDPTEGGAGIASNLSLQMPGRFIWQLYRWLLPASDIPEQSGFDKNQLRWRLFRLLPLLAEQQEFQLLHSYLAADEEQRKLQQLAFKLADLFDQYQVYRADWLAAWQQGKDVVLDHLGHTTPLTADQRWQAALWRAIIADVPSAEQQFSRAMLHRNFLQAAKKYRMDSRPAGLPRRVIVFGISSLPQQVLEALAAIAPYTQVLLAVHNPCQHYWADIIADKDLLKTQQQRQSRKAPTQQKPESDHSALESIAPEQLHNQAQPLLAAWGKQGRDYIRLLDQFDETQAHLDLFRGQRIDLFSSNPPTHLLAQLQNDILELRPAVESAAFWPALNPAQAQSLCFATAHSAMREVEILHDDLLAQFAADPQLKPADVMVMVPDIHLYAAAISAVFGRISKDDARYIPFTIADQSAVQQEPLLQALQLLLQLRTERFTASTVLDLLQLPALQLRFGFTETDIQLLKSWIEAANIRWGLNAAQRQSLGLPEDFAQNSWHSGLQRMLLGYAIGQSEPWQGIAPCAQVSGLSAALAGQLAQLLDQLQQAWQQSAEKRTPEQWAAWLPQLLADFFAAEDEVQQSLLDKLQQALTEWLEQCQQANLTDALELNVVSVAWLEGFSAQGLAQRFLAGAVNFATLMPMRAIPFAQIHLLGMNDGDFPRQMIKQDFDLMATNYRPGDRSRRDDDRYLFLEALLSARQRLRISWVGHSVHDNSERSPSVLVGQLRDHLAAVWRVEVGSGSVQQGEDVLDAITVHHPLQPFSRRYLAADSTLVSYQHEWLALHQSPPKNAEAAPASNMLSAPDQVPAWDLDRLSGWLKDPVKFFFRQRLKVSFETDHGSQQNTENFGLDGLERWQLQQRLQQRISKALTAGEPWQQALNQELALIGAEGLLPVASAATLLAEQFTQLLSPQAEQLQQLVSQYGAPMPQPVWCEFAAEGQQAGDWLRELRPLAAASFVQLHWLVGALYKDKQLDYKQLLKPWLQQLLAAASGVALQTDIVAVDGVFSLPAYQADQAKTQLQQLLSWLQQSLCRPLPVELGCARLVLQAELAAGSAPDDKLQNQLEKRYQGDGFNAGVLARNPYLARAFPDFKALWADGELVPVSMALYQGLRDYLAQAGIAERQ</sequence>
<dbReference type="NCBIfam" id="TIGR01450">
    <property type="entry name" value="recC"/>
    <property type="match status" value="1"/>
</dbReference>
<evidence type="ECO:0000256" key="6">
    <source>
        <dbReference type="ARBA" id="ARBA00022839"/>
    </source>
</evidence>
<keyword evidence="1 10" id="KW-0540">Nuclease</keyword>
<dbReference type="Pfam" id="PF04257">
    <property type="entry name" value="Exonuc_V_gamma"/>
    <property type="match status" value="1"/>
</dbReference>
<feature type="domain" description="RecC C-terminal" evidence="12">
    <location>
        <begin position="871"/>
        <end position="1106"/>
    </location>
</feature>
<dbReference type="SUPFAM" id="SSF52980">
    <property type="entry name" value="Restriction endonuclease-like"/>
    <property type="match status" value="1"/>
</dbReference>
<protein>
    <recommendedName>
        <fullName evidence="10">RecBCD enzyme subunit RecC</fullName>
    </recommendedName>
    <alternativeName>
        <fullName evidence="10">Exonuclease V subunit RecC</fullName>
        <shortName evidence="10">ExoV subunit RecC</shortName>
    </alternativeName>
    <alternativeName>
        <fullName evidence="10">Helicase/nuclease RecBCD subunit RecC</fullName>
    </alternativeName>
</protein>
<dbReference type="GO" id="GO:0003678">
    <property type="term" value="F:DNA helicase activity"/>
    <property type="evidence" value="ECO:0007669"/>
    <property type="project" value="UniProtKB-UniRule"/>
</dbReference>
<evidence type="ECO:0000256" key="9">
    <source>
        <dbReference type="ARBA" id="ARBA00023204"/>
    </source>
</evidence>
<dbReference type="InterPro" id="IPR027417">
    <property type="entry name" value="P-loop_NTPase"/>
</dbReference>
<keyword evidence="8 10" id="KW-0238">DNA-binding</keyword>
<evidence type="ECO:0000256" key="3">
    <source>
        <dbReference type="ARBA" id="ARBA00022763"/>
    </source>
</evidence>
<dbReference type="Proteomes" id="UP000283077">
    <property type="component" value="Unassembled WGS sequence"/>
</dbReference>
<comment type="miscellaneous">
    <text evidence="10">In the RecBCD complex, RecB has a slow 3'-5' helicase, an exonuclease activity and loads RecA onto ssDNA, RecD has a fast 5'-3' helicase activity, while RecC stimulates the ATPase and processivity of the RecB helicase and contributes to recognition of the Chi site.</text>
</comment>
<keyword evidence="6 10" id="KW-0269">Exonuclease</keyword>
<evidence type="ECO:0000313" key="14">
    <source>
        <dbReference type="Proteomes" id="UP000283077"/>
    </source>
</evidence>
<dbReference type="GO" id="GO:0008854">
    <property type="term" value="F:exodeoxyribonuclease V activity"/>
    <property type="evidence" value="ECO:0007669"/>
    <property type="project" value="InterPro"/>
</dbReference>
<dbReference type="PANTHER" id="PTHR30591:SF1">
    <property type="entry name" value="RECBCD ENZYME SUBUNIT RECC"/>
    <property type="match status" value="1"/>
</dbReference>
<dbReference type="OrthoDB" id="9762834at2"/>
<name>A0A437R340_9GAMM</name>
<dbReference type="EMBL" id="SACS01000002">
    <property type="protein sequence ID" value="RVU41155.1"/>
    <property type="molecule type" value="Genomic_DNA"/>
</dbReference>
<keyword evidence="5 10" id="KW-0347">Helicase</keyword>
<dbReference type="GO" id="GO:0003677">
    <property type="term" value="F:DNA binding"/>
    <property type="evidence" value="ECO:0007669"/>
    <property type="project" value="UniProtKB-UniRule"/>
</dbReference>
<reference evidence="13 14" key="1">
    <citation type="submission" date="2019-01" db="EMBL/GenBank/DDBJ databases">
        <authorList>
            <person name="Chen W.-M."/>
        </authorList>
    </citation>
    <scope>NUCLEOTIDE SEQUENCE [LARGE SCALE GENOMIC DNA]</scope>
    <source>
        <strain evidence="13 14">KYPC3</strain>
    </source>
</reference>
<dbReference type="AlphaFoldDB" id="A0A437R340"/>
<dbReference type="InterPro" id="IPR011335">
    <property type="entry name" value="Restrct_endonuc-II-like"/>
</dbReference>
<evidence type="ECO:0000256" key="11">
    <source>
        <dbReference type="SAM" id="MobiDB-lite"/>
    </source>
</evidence>
<dbReference type="HAMAP" id="MF_01486">
    <property type="entry name" value="RecC"/>
    <property type="match status" value="1"/>
</dbReference>
<dbReference type="GO" id="GO:0009338">
    <property type="term" value="C:exodeoxyribonuclease V complex"/>
    <property type="evidence" value="ECO:0007669"/>
    <property type="project" value="InterPro"/>
</dbReference>
<keyword evidence="3 10" id="KW-0227">DNA damage</keyword>
<evidence type="ECO:0000256" key="7">
    <source>
        <dbReference type="ARBA" id="ARBA00022840"/>
    </source>
</evidence>
<feature type="compositionally biased region" description="Polar residues" evidence="11">
    <location>
        <begin position="295"/>
        <end position="308"/>
    </location>
</feature>
<dbReference type="GO" id="GO:0000724">
    <property type="term" value="P:double-strand break repair via homologous recombination"/>
    <property type="evidence" value="ECO:0007669"/>
    <property type="project" value="UniProtKB-UniRule"/>
</dbReference>